<dbReference type="EMBL" id="CP031148">
    <property type="protein sequence ID" value="AXG11100.1"/>
    <property type="molecule type" value="Genomic_DNA"/>
</dbReference>
<proteinExistence type="predicted"/>
<evidence type="ECO:0000313" key="3">
    <source>
        <dbReference type="EMBL" id="AXG07681.1"/>
    </source>
</evidence>
<dbReference type="InterPro" id="IPR040170">
    <property type="entry name" value="Cytosol_ACT"/>
</dbReference>
<evidence type="ECO:0000256" key="1">
    <source>
        <dbReference type="ARBA" id="ARBA00022801"/>
    </source>
</evidence>
<accession>A0A345E659</accession>
<dbReference type="InterPro" id="IPR033120">
    <property type="entry name" value="HOTDOG_ACOT"/>
</dbReference>
<dbReference type="Proteomes" id="UP000253273">
    <property type="component" value="Chromosome"/>
</dbReference>
<dbReference type="EMBL" id="CP031150">
    <property type="protein sequence ID" value="AXG07681.1"/>
    <property type="molecule type" value="Genomic_DNA"/>
</dbReference>
<evidence type="ECO:0000313" key="5">
    <source>
        <dbReference type="Proteomes" id="UP000252985"/>
    </source>
</evidence>
<dbReference type="InterPro" id="IPR029069">
    <property type="entry name" value="HotDog_dom_sf"/>
</dbReference>
<dbReference type="RefSeq" id="WP_114586803.1">
    <property type="nucleotide sequence ID" value="NZ_CP031148.1"/>
</dbReference>
<dbReference type="Gene3D" id="3.10.129.10">
    <property type="entry name" value="Hotdog Thioesterase"/>
    <property type="match status" value="1"/>
</dbReference>
<dbReference type="GO" id="GO:0005829">
    <property type="term" value="C:cytosol"/>
    <property type="evidence" value="ECO:0007669"/>
    <property type="project" value="TreeGrafter"/>
</dbReference>
<dbReference type="SUPFAM" id="SSF54637">
    <property type="entry name" value="Thioesterase/thiol ester dehydrase-isomerase"/>
    <property type="match status" value="1"/>
</dbReference>
<sequence>MTAEPATLAESHTEMTEIVLPNDTNTHGRALGGVVLHWMDVCGAIAAMRFANEGVVTASMEHVDFKRPIDLGEVVVVEAYVYDTGRTSLDVTVEVRAENPRTDTERATTSSFFTFVAVDDDGDPTPVPDLDCPTEGERRLRDAALDERAAQLERLVERMEDSGS</sequence>
<gene>
    <name evidence="4" type="ORF">DU484_15260</name>
    <name evidence="3" type="ORF">DU500_15280</name>
</gene>
<dbReference type="OrthoDB" id="15030at2157"/>
<evidence type="ECO:0000313" key="6">
    <source>
        <dbReference type="Proteomes" id="UP000253273"/>
    </source>
</evidence>
<dbReference type="Proteomes" id="UP000252985">
    <property type="component" value="Chromosome"/>
</dbReference>
<organism evidence="3 6">
    <name type="scientific">Haloplanus rubicundus</name>
    <dbReference type="NCBI Taxonomy" id="1547898"/>
    <lineage>
        <taxon>Archaea</taxon>
        <taxon>Methanobacteriati</taxon>
        <taxon>Methanobacteriota</taxon>
        <taxon>Stenosarchaea group</taxon>
        <taxon>Halobacteria</taxon>
        <taxon>Halobacteriales</taxon>
        <taxon>Haloferacaceae</taxon>
        <taxon>Haloplanus</taxon>
    </lineage>
</organism>
<reference evidence="4 5" key="1">
    <citation type="submission" date="2018-07" db="EMBL/GenBank/DDBJ databases">
        <title>Genome sequences of Haloplanus sp. CBA1112.</title>
        <authorList>
            <person name="Kim Y.B."/>
            <person name="Roh S.W."/>
        </authorList>
    </citation>
    <scope>NUCLEOTIDE SEQUENCE [LARGE SCALE GENOMIC DNA]</scope>
    <source>
        <strain evidence="4 5">CBA1112</strain>
    </source>
</reference>
<dbReference type="CDD" id="cd03442">
    <property type="entry name" value="BFIT_BACH"/>
    <property type="match status" value="1"/>
</dbReference>
<evidence type="ECO:0000313" key="4">
    <source>
        <dbReference type="EMBL" id="AXG11100.1"/>
    </source>
</evidence>
<name>A0A345E659_9EURY</name>
<dbReference type="InterPro" id="IPR006683">
    <property type="entry name" value="Thioestr_dom"/>
</dbReference>
<evidence type="ECO:0000259" key="2">
    <source>
        <dbReference type="PROSITE" id="PS51770"/>
    </source>
</evidence>
<dbReference type="AlphaFoldDB" id="A0A345E659"/>
<dbReference type="PANTHER" id="PTHR11049">
    <property type="entry name" value="ACYL COENZYME A THIOESTER HYDROLASE"/>
    <property type="match status" value="1"/>
</dbReference>
<dbReference type="PROSITE" id="PS51770">
    <property type="entry name" value="HOTDOG_ACOT"/>
    <property type="match status" value="1"/>
</dbReference>
<dbReference type="Pfam" id="PF03061">
    <property type="entry name" value="4HBT"/>
    <property type="match status" value="1"/>
</dbReference>
<keyword evidence="1" id="KW-0378">Hydrolase</keyword>
<keyword evidence="6" id="KW-1185">Reference proteome</keyword>
<dbReference type="GO" id="GO:0052816">
    <property type="term" value="F:long-chain fatty acyl-CoA hydrolase activity"/>
    <property type="evidence" value="ECO:0007669"/>
    <property type="project" value="TreeGrafter"/>
</dbReference>
<protein>
    <submittedName>
        <fullName evidence="3">Acyl-CoA thioesterase</fullName>
    </submittedName>
</protein>
<dbReference type="GO" id="GO:0009062">
    <property type="term" value="P:fatty acid catabolic process"/>
    <property type="evidence" value="ECO:0007669"/>
    <property type="project" value="TreeGrafter"/>
</dbReference>
<dbReference type="KEGG" id="haj:DU500_15280"/>
<dbReference type="KEGG" id="haq:DU484_15260"/>
<dbReference type="PANTHER" id="PTHR11049:SF24">
    <property type="entry name" value="CYTOSOLIC ACYL COENZYME A THIOESTER HYDROLASE"/>
    <property type="match status" value="1"/>
</dbReference>
<reference evidence="3 6" key="2">
    <citation type="submission" date="2018-07" db="EMBL/GenBank/DDBJ databases">
        <title>Genome sequences of Haloplanus sp. CBA1113.</title>
        <authorList>
            <person name="Kim Y.B."/>
            <person name="Roh S.W."/>
        </authorList>
    </citation>
    <scope>NUCLEOTIDE SEQUENCE [LARGE SCALE GENOMIC DNA]</scope>
    <source>
        <strain evidence="3 6">CBA1113</strain>
    </source>
</reference>
<accession>A0A345EFX8</accession>
<dbReference type="GeneID" id="37288364"/>
<feature type="domain" description="HotDog ACOT-type" evidence="2">
    <location>
        <begin position="9"/>
        <end position="121"/>
    </location>
</feature>
<dbReference type="GO" id="GO:0006637">
    <property type="term" value="P:acyl-CoA metabolic process"/>
    <property type="evidence" value="ECO:0007669"/>
    <property type="project" value="TreeGrafter"/>
</dbReference>